<protein>
    <recommendedName>
        <fullName evidence="9">TRAP transporter small permease protein</fullName>
    </recommendedName>
</protein>
<feature type="transmembrane region" description="Helical" evidence="9">
    <location>
        <begin position="127"/>
        <end position="146"/>
    </location>
</feature>
<dbReference type="Pfam" id="PF04290">
    <property type="entry name" value="DctQ"/>
    <property type="match status" value="1"/>
</dbReference>
<keyword evidence="7 9" id="KW-0472">Membrane</keyword>
<dbReference type="GO" id="GO:0015740">
    <property type="term" value="P:C4-dicarboxylate transport"/>
    <property type="evidence" value="ECO:0007669"/>
    <property type="project" value="TreeGrafter"/>
</dbReference>
<comment type="subcellular location">
    <subcellularLocation>
        <location evidence="1 9">Cell inner membrane</location>
        <topology evidence="1 9">Multi-pass membrane protein</topology>
    </subcellularLocation>
</comment>
<proteinExistence type="inferred from homology"/>
<feature type="domain" description="Tripartite ATP-independent periplasmic transporters DctQ component" evidence="10">
    <location>
        <begin position="23"/>
        <end position="154"/>
    </location>
</feature>
<evidence type="ECO:0000256" key="7">
    <source>
        <dbReference type="ARBA" id="ARBA00023136"/>
    </source>
</evidence>
<dbReference type="AlphaFoldDB" id="A0A6B2NLD1"/>
<sequence length="170" mass="19610">MDILRAIDKNAERWLLLTFYVMLVVTMAVEVIRRELFAYSSIWGEEIVRYSFIYLAWIGAAAAVKERAHIRIDVVMHYLGRRSKALLYIFGDLVMFVVAVIALYWSLETVHVSAKFGSVSHGLRISMVWFLMAVPAGFTLIVWRLLQSLWRDVRSLCDGTPVFEGDKLFD</sequence>
<evidence type="ECO:0000256" key="6">
    <source>
        <dbReference type="ARBA" id="ARBA00022989"/>
    </source>
</evidence>
<keyword evidence="6 9" id="KW-1133">Transmembrane helix</keyword>
<evidence type="ECO:0000256" key="4">
    <source>
        <dbReference type="ARBA" id="ARBA00022519"/>
    </source>
</evidence>
<organism evidence="11">
    <name type="scientific">Ruegeria sp. PrR005</name>
    <dbReference type="NCBI Taxonomy" id="2706882"/>
    <lineage>
        <taxon>Bacteria</taxon>
        <taxon>Pseudomonadati</taxon>
        <taxon>Pseudomonadota</taxon>
        <taxon>Alphaproteobacteria</taxon>
        <taxon>Rhodobacterales</taxon>
        <taxon>Roseobacteraceae</taxon>
        <taxon>Ruegeria</taxon>
    </lineage>
</organism>
<comment type="subunit">
    <text evidence="9">The complex comprises the extracytoplasmic solute receptor protein and the two transmembrane proteins.</text>
</comment>
<reference evidence="11" key="1">
    <citation type="submission" date="2020-02" db="EMBL/GenBank/DDBJ databases">
        <title>Delineation of the pyrene-degrading pathway in Roseobacter clade bacteria by genomic analysis.</title>
        <authorList>
            <person name="Zhou H."/>
            <person name="Wang H."/>
        </authorList>
    </citation>
    <scope>NUCLEOTIDE SEQUENCE</scope>
    <source>
        <strain evidence="11">PrR005</strain>
    </source>
</reference>
<comment type="caution">
    <text evidence="11">The sequence shown here is derived from an EMBL/GenBank/DDBJ whole genome shotgun (WGS) entry which is preliminary data.</text>
</comment>
<accession>A0A6B2NLD1</accession>
<evidence type="ECO:0000259" key="10">
    <source>
        <dbReference type="Pfam" id="PF04290"/>
    </source>
</evidence>
<dbReference type="PANTHER" id="PTHR35011:SF2">
    <property type="entry name" value="2,3-DIKETO-L-GULONATE TRAP TRANSPORTER SMALL PERMEASE PROTEIN YIAM"/>
    <property type="match status" value="1"/>
</dbReference>
<dbReference type="GO" id="GO:0022857">
    <property type="term" value="F:transmembrane transporter activity"/>
    <property type="evidence" value="ECO:0007669"/>
    <property type="project" value="UniProtKB-UniRule"/>
</dbReference>
<gene>
    <name evidence="11" type="ORF">G0P99_00935</name>
</gene>
<feature type="transmembrane region" description="Helical" evidence="9">
    <location>
        <begin position="14"/>
        <end position="32"/>
    </location>
</feature>
<evidence type="ECO:0000256" key="1">
    <source>
        <dbReference type="ARBA" id="ARBA00004429"/>
    </source>
</evidence>
<keyword evidence="5 9" id="KW-0812">Transmembrane</keyword>
<dbReference type="GO" id="GO:0005886">
    <property type="term" value="C:plasma membrane"/>
    <property type="evidence" value="ECO:0007669"/>
    <property type="project" value="UniProtKB-SubCell"/>
</dbReference>
<comment type="similarity">
    <text evidence="8 9">Belongs to the TRAP transporter small permease family.</text>
</comment>
<keyword evidence="2 9" id="KW-0813">Transport</keyword>
<evidence type="ECO:0000256" key="9">
    <source>
        <dbReference type="RuleBase" id="RU369079"/>
    </source>
</evidence>
<comment type="function">
    <text evidence="9">Part of the tripartite ATP-independent periplasmic (TRAP) transport system.</text>
</comment>
<dbReference type="EMBL" id="JAAGOX010000001">
    <property type="protein sequence ID" value="NDW43519.1"/>
    <property type="molecule type" value="Genomic_DNA"/>
</dbReference>
<dbReference type="InterPro" id="IPR007387">
    <property type="entry name" value="TRAP_DctQ"/>
</dbReference>
<feature type="transmembrane region" description="Helical" evidence="9">
    <location>
        <begin position="47"/>
        <end position="64"/>
    </location>
</feature>
<dbReference type="InterPro" id="IPR055348">
    <property type="entry name" value="DctQ"/>
</dbReference>
<evidence type="ECO:0000256" key="5">
    <source>
        <dbReference type="ARBA" id="ARBA00022692"/>
    </source>
</evidence>
<dbReference type="RefSeq" id="WP_164126845.1">
    <property type="nucleotide sequence ID" value="NZ_JAAGOX010000001.1"/>
</dbReference>
<name>A0A6B2NLD1_9RHOB</name>
<keyword evidence="3" id="KW-1003">Cell membrane</keyword>
<feature type="transmembrane region" description="Helical" evidence="9">
    <location>
        <begin position="85"/>
        <end position="107"/>
    </location>
</feature>
<keyword evidence="4 9" id="KW-0997">Cell inner membrane</keyword>
<evidence type="ECO:0000256" key="2">
    <source>
        <dbReference type="ARBA" id="ARBA00022448"/>
    </source>
</evidence>
<dbReference type="PANTHER" id="PTHR35011">
    <property type="entry name" value="2,3-DIKETO-L-GULONATE TRAP TRANSPORTER SMALL PERMEASE PROTEIN YIAM"/>
    <property type="match status" value="1"/>
</dbReference>
<evidence type="ECO:0000256" key="3">
    <source>
        <dbReference type="ARBA" id="ARBA00022475"/>
    </source>
</evidence>
<evidence type="ECO:0000256" key="8">
    <source>
        <dbReference type="ARBA" id="ARBA00038436"/>
    </source>
</evidence>
<evidence type="ECO:0000313" key="11">
    <source>
        <dbReference type="EMBL" id="NDW43519.1"/>
    </source>
</evidence>